<feature type="region of interest" description="Disordered" evidence="2">
    <location>
        <begin position="118"/>
        <end position="146"/>
    </location>
</feature>
<gene>
    <name evidence="3" type="ORF">K490DRAFT_57757</name>
</gene>
<feature type="compositionally biased region" description="Basic and acidic residues" evidence="2">
    <location>
        <begin position="23"/>
        <end position="41"/>
    </location>
</feature>
<proteinExistence type="predicted"/>
<feature type="compositionally biased region" description="Basic and acidic residues" evidence="2">
    <location>
        <begin position="118"/>
        <end position="127"/>
    </location>
</feature>
<organism evidence="3 4">
    <name type="scientific">Saccharata proteae CBS 121410</name>
    <dbReference type="NCBI Taxonomy" id="1314787"/>
    <lineage>
        <taxon>Eukaryota</taxon>
        <taxon>Fungi</taxon>
        <taxon>Dikarya</taxon>
        <taxon>Ascomycota</taxon>
        <taxon>Pezizomycotina</taxon>
        <taxon>Dothideomycetes</taxon>
        <taxon>Dothideomycetes incertae sedis</taxon>
        <taxon>Botryosphaeriales</taxon>
        <taxon>Saccharataceae</taxon>
        <taxon>Saccharata</taxon>
    </lineage>
</organism>
<name>A0A9P4LVX8_9PEZI</name>
<dbReference type="Proteomes" id="UP000799776">
    <property type="component" value="Unassembled WGS sequence"/>
</dbReference>
<dbReference type="AlphaFoldDB" id="A0A9P4LVX8"/>
<evidence type="ECO:0000313" key="4">
    <source>
        <dbReference type="Proteomes" id="UP000799776"/>
    </source>
</evidence>
<sequence length="408" mass="45406">MDASSPRKAAPRSRIPTAFNEPRQARHEMARGDESTSREVPDELPPLSYEKLLSEVKSLKLLAEEAGRNAEKEATRADEEAKKATALEIKYDRAVAEIDRRGKKIAELEARLGIEPDWKREAEENRRPTGKPAGAPNTAATPEACTVPDLGRFNVHKRNLTEPTELLVAAHQAHAKTPDTHPSFTTPTSAATTRPQDAPGTFVRPTIAASSNATAGAQTNSQVSPTPIHVGRARGSRHSLPVGQPSRRPPTPRSVPPELRQHAEYFARKALDEADLKSQAADRRQTPARTPLLKLIARMEDELSLEARCKHNKHLDDESLFVVSDDKATWADVAGKTDGAKRLTCRRCVEHYYFCSGEQTCSRCWYDREDCMYTVCSTDKPKDGCEAKRCHKWHDQYGLEGLRAYMKV</sequence>
<feature type="region of interest" description="Disordered" evidence="2">
    <location>
        <begin position="1"/>
        <end position="46"/>
    </location>
</feature>
<evidence type="ECO:0000256" key="1">
    <source>
        <dbReference type="SAM" id="Coils"/>
    </source>
</evidence>
<evidence type="ECO:0000256" key="2">
    <source>
        <dbReference type="SAM" id="MobiDB-lite"/>
    </source>
</evidence>
<accession>A0A9P4LVX8</accession>
<feature type="coiled-coil region" evidence="1">
    <location>
        <begin position="49"/>
        <end position="111"/>
    </location>
</feature>
<protein>
    <submittedName>
        <fullName evidence="3">Uncharacterized protein</fullName>
    </submittedName>
</protein>
<reference evidence="3" key="1">
    <citation type="journal article" date="2020" name="Stud. Mycol.">
        <title>101 Dothideomycetes genomes: a test case for predicting lifestyles and emergence of pathogens.</title>
        <authorList>
            <person name="Haridas S."/>
            <person name="Albert R."/>
            <person name="Binder M."/>
            <person name="Bloem J."/>
            <person name="Labutti K."/>
            <person name="Salamov A."/>
            <person name="Andreopoulos B."/>
            <person name="Baker S."/>
            <person name="Barry K."/>
            <person name="Bills G."/>
            <person name="Bluhm B."/>
            <person name="Cannon C."/>
            <person name="Castanera R."/>
            <person name="Culley D."/>
            <person name="Daum C."/>
            <person name="Ezra D."/>
            <person name="Gonzalez J."/>
            <person name="Henrissat B."/>
            <person name="Kuo A."/>
            <person name="Liang C."/>
            <person name="Lipzen A."/>
            <person name="Lutzoni F."/>
            <person name="Magnuson J."/>
            <person name="Mondo S."/>
            <person name="Nolan M."/>
            <person name="Ohm R."/>
            <person name="Pangilinan J."/>
            <person name="Park H.-J."/>
            <person name="Ramirez L."/>
            <person name="Alfaro M."/>
            <person name="Sun H."/>
            <person name="Tritt A."/>
            <person name="Yoshinaga Y."/>
            <person name="Zwiers L.-H."/>
            <person name="Turgeon B."/>
            <person name="Goodwin S."/>
            <person name="Spatafora J."/>
            <person name="Crous P."/>
            <person name="Grigoriev I."/>
        </authorList>
    </citation>
    <scope>NUCLEOTIDE SEQUENCE</scope>
    <source>
        <strain evidence="3">CBS 121410</strain>
    </source>
</reference>
<feature type="compositionally biased region" description="Polar residues" evidence="2">
    <location>
        <begin position="208"/>
        <end position="225"/>
    </location>
</feature>
<dbReference type="EMBL" id="ML978724">
    <property type="protein sequence ID" value="KAF2086462.1"/>
    <property type="molecule type" value="Genomic_DNA"/>
</dbReference>
<keyword evidence="4" id="KW-1185">Reference proteome</keyword>
<feature type="compositionally biased region" description="Low complexity" evidence="2">
    <location>
        <begin position="180"/>
        <end position="193"/>
    </location>
</feature>
<evidence type="ECO:0000313" key="3">
    <source>
        <dbReference type="EMBL" id="KAF2086462.1"/>
    </source>
</evidence>
<comment type="caution">
    <text evidence="3">The sequence shown here is derived from an EMBL/GenBank/DDBJ whole genome shotgun (WGS) entry which is preliminary data.</text>
</comment>
<keyword evidence="1" id="KW-0175">Coiled coil</keyword>
<feature type="region of interest" description="Disordered" evidence="2">
    <location>
        <begin position="174"/>
        <end position="258"/>
    </location>
</feature>